<dbReference type="Gene3D" id="3.30.450.20">
    <property type="entry name" value="PAS domain"/>
    <property type="match status" value="1"/>
</dbReference>
<dbReference type="SUPFAM" id="SSF55785">
    <property type="entry name" value="PYP-like sensor domain (PAS domain)"/>
    <property type="match status" value="1"/>
</dbReference>
<evidence type="ECO:0000259" key="8">
    <source>
        <dbReference type="PROSITE" id="PS50109"/>
    </source>
</evidence>
<dbReference type="SMART" id="SM00387">
    <property type="entry name" value="HATPase_c"/>
    <property type="match status" value="1"/>
</dbReference>
<dbReference type="PANTHER" id="PTHR42878:SF15">
    <property type="entry name" value="BACTERIOPHYTOCHROME"/>
    <property type="match status" value="1"/>
</dbReference>
<dbReference type="KEGG" id="amaq:GO499_02870"/>
<evidence type="ECO:0000259" key="9">
    <source>
        <dbReference type="PROSITE" id="PS50112"/>
    </source>
</evidence>
<accession>A0A6P1SXE0</accession>
<dbReference type="Gene3D" id="3.30.565.10">
    <property type="entry name" value="Histidine kinase-like ATPase, C-terminal domain"/>
    <property type="match status" value="1"/>
</dbReference>
<keyword evidence="7" id="KW-0175">Coiled coil</keyword>
<evidence type="ECO:0000256" key="3">
    <source>
        <dbReference type="ARBA" id="ARBA00022553"/>
    </source>
</evidence>
<organism evidence="10 11">
    <name type="scientific">Algicella marina</name>
    <dbReference type="NCBI Taxonomy" id="2683284"/>
    <lineage>
        <taxon>Bacteria</taxon>
        <taxon>Pseudomonadati</taxon>
        <taxon>Pseudomonadota</taxon>
        <taxon>Alphaproteobacteria</taxon>
        <taxon>Rhodobacterales</taxon>
        <taxon>Paracoccaceae</taxon>
        <taxon>Algicella</taxon>
    </lineage>
</organism>
<dbReference type="GO" id="GO:0007234">
    <property type="term" value="P:osmosensory signaling via phosphorelay pathway"/>
    <property type="evidence" value="ECO:0007669"/>
    <property type="project" value="TreeGrafter"/>
</dbReference>
<sequence>MSISADPTRSTADYRAMVESLPTAVLAIDADGRITTANRRMRQILSFCMPAGTWPGARIDTHFTSGRADLMADIRATASGGSLRLRHRQRPEISLDMRVSALKGPDGPATAYTLLENPEKPIDKTFEALNTQLRRANQLAAEQRRLIRQMETNIHDLERFSYVAAHDLKTPLNHIAGLIDIVEEDYGEALPPEATETLDIARTAAERLQKLIADLLEHARSGAMMPTKETICIEDAIARVEEAMLPQFRGTDARIDIMGHLGEAQADPVLLDQLLINIFGNAIKYRAESRSPLIRVRRLHGTNGNSRLTIRDNGIGFHCRDRTRLFEPFERLVVPEAVEGSGIGLATCRSICEKHQWHLTAGGIPGRGAIFQIAMPDG</sequence>
<evidence type="ECO:0000256" key="5">
    <source>
        <dbReference type="ARBA" id="ARBA00022777"/>
    </source>
</evidence>
<dbReference type="GO" id="GO:0006355">
    <property type="term" value="P:regulation of DNA-templated transcription"/>
    <property type="evidence" value="ECO:0007669"/>
    <property type="project" value="InterPro"/>
</dbReference>
<keyword evidence="4" id="KW-0808">Transferase</keyword>
<dbReference type="InterPro" id="IPR003661">
    <property type="entry name" value="HisK_dim/P_dom"/>
</dbReference>
<dbReference type="CDD" id="cd00082">
    <property type="entry name" value="HisKA"/>
    <property type="match status" value="1"/>
</dbReference>
<dbReference type="GO" id="GO:0000156">
    <property type="term" value="F:phosphorelay response regulator activity"/>
    <property type="evidence" value="ECO:0007669"/>
    <property type="project" value="TreeGrafter"/>
</dbReference>
<dbReference type="InterPro" id="IPR005467">
    <property type="entry name" value="His_kinase_dom"/>
</dbReference>
<keyword evidence="5" id="KW-0418">Kinase</keyword>
<comment type="catalytic activity">
    <reaction evidence="1">
        <text>ATP + protein L-histidine = ADP + protein N-phospho-L-histidine.</text>
        <dbReference type="EC" id="2.7.13.3"/>
    </reaction>
</comment>
<dbReference type="InterPro" id="IPR004358">
    <property type="entry name" value="Sig_transdc_His_kin-like_C"/>
</dbReference>
<proteinExistence type="predicted"/>
<feature type="coiled-coil region" evidence="7">
    <location>
        <begin position="126"/>
        <end position="153"/>
    </location>
</feature>
<dbReference type="InterPro" id="IPR013767">
    <property type="entry name" value="PAS_fold"/>
</dbReference>
<dbReference type="GO" id="GO:0016020">
    <property type="term" value="C:membrane"/>
    <property type="evidence" value="ECO:0007669"/>
    <property type="project" value="UniProtKB-SubCell"/>
</dbReference>
<dbReference type="InterPro" id="IPR036097">
    <property type="entry name" value="HisK_dim/P_sf"/>
</dbReference>
<evidence type="ECO:0000256" key="6">
    <source>
        <dbReference type="ARBA" id="ARBA00023136"/>
    </source>
</evidence>
<evidence type="ECO:0000313" key="10">
    <source>
        <dbReference type="EMBL" id="QHQ34205.1"/>
    </source>
</evidence>
<dbReference type="SUPFAM" id="SSF47384">
    <property type="entry name" value="Homodimeric domain of signal transducing histidine kinase"/>
    <property type="match status" value="1"/>
</dbReference>
<dbReference type="Pfam" id="PF00512">
    <property type="entry name" value="HisKA"/>
    <property type="match status" value="1"/>
</dbReference>
<dbReference type="PROSITE" id="PS50112">
    <property type="entry name" value="PAS"/>
    <property type="match status" value="1"/>
</dbReference>
<dbReference type="InterPro" id="IPR003594">
    <property type="entry name" value="HATPase_dom"/>
</dbReference>
<dbReference type="Proteomes" id="UP000464495">
    <property type="component" value="Chromosome"/>
</dbReference>
<gene>
    <name evidence="10" type="ORF">GO499_02870</name>
</gene>
<dbReference type="SMART" id="SM00091">
    <property type="entry name" value="PAS"/>
    <property type="match status" value="1"/>
</dbReference>
<dbReference type="PROSITE" id="PS50109">
    <property type="entry name" value="HIS_KIN"/>
    <property type="match status" value="1"/>
</dbReference>
<protein>
    <recommendedName>
        <fullName evidence="2">histidine kinase</fullName>
        <ecNumber evidence="2">2.7.13.3</ecNumber>
    </recommendedName>
</protein>
<dbReference type="SUPFAM" id="SSF55874">
    <property type="entry name" value="ATPase domain of HSP90 chaperone/DNA topoisomerase II/histidine kinase"/>
    <property type="match status" value="1"/>
</dbReference>
<dbReference type="PRINTS" id="PR00344">
    <property type="entry name" value="BCTRLSENSOR"/>
</dbReference>
<feature type="domain" description="Histidine kinase" evidence="8">
    <location>
        <begin position="163"/>
        <end position="378"/>
    </location>
</feature>
<dbReference type="EC" id="2.7.13.3" evidence="2"/>
<evidence type="ECO:0000256" key="7">
    <source>
        <dbReference type="SAM" id="Coils"/>
    </source>
</evidence>
<dbReference type="InterPro" id="IPR000014">
    <property type="entry name" value="PAS"/>
</dbReference>
<evidence type="ECO:0000256" key="2">
    <source>
        <dbReference type="ARBA" id="ARBA00012438"/>
    </source>
</evidence>
<dbReference type="RefSeq" id="WP_161860776.1">
    <property type="nucleotide sequence ID" value="NZ_CP046620.1"/>
</dbReference>
<dbReference type="AlphaFoldDB" id="A0A6P1SXE0"/>
<dbReference type="InterPro" id="IPR035965">
    <property type="entry name" value="PAS-like_dom_sf"/>
</dbReference>
<keyword evidence="11" id="KW-1185">Reference proteome</keyword>
<dbReference type="Gene3D" id="1.10.287.130">
    <property type="match status" value="1"/>
</dbReference>
<dbReference type="GO" id="GO:0030295">
    <property type="term" value="F:protein kinase activator activity"/>
    <property type="evidence" value="ECO:0007669"/>
    <property type="project" value="TreeGrafter"/>
</dbReference>
<name>A0A6P1SXE0_9RHOB</name>
<dbReference type="Pfam" id="PF02518">
    <property type="entry name" value="HATPase_c"/>
    <property type="match status" value="1"/>
</dbReference>
<evidence type="ECO:0000256" key="1">
    <source>
        <dbReference type="ARBA" id="ARBA00000085"/>
    </source>
</evidence>
<dbReference type="EMBL" id="CP046620">
    <property type="protein sequence ID" value="QHQ34205.1"/>
    <property type="molecule type" value="Genomic_DNA"/>
</dbReference>
<dbReference type="Pfam" id="PF00989">
    <property type="entry name" value="PAS"/>
    <property type="match status" value="1"/>
</dbReference>
<dbReference type="SMART" id="SM00388">
    <property type="entry name" value="HisKA"/>
    <property type="match status" value="1"/>
</dbReference>
<reference evidence="10 11" key="1">
    <citation type="submission" date="2019-12" db="EMBL/GenBank/DDBJ databases">
        <title>Complete genome sequence of Algicella marina strain 9Alg 56(T) isolated from the red alga Tichocarpus crinitus.</title>
        <authorList>
            <person name="Kim S.-G."/>
            <person name="Nedashkovskaya O.I."/>
        </authorList>
    </citation>
    <scope>NUCLEOTIDE SEQUENCE [LARGE SCALE GENOMIC DNA]</scope>
    <source>
        <strain evidence="10 11">9Alg 56</strain>
    </source>
</reference>
<dbReference type="GO" id="GO:0000155">
    <property type="term" value="F:phosphorelay sensor kinase activity"/>
    <property type="evidence" value="ECO:0007669"/>
    <property type="project" value="InterPro"/>
</dbReference>
<dbReference type="InterPro" id="IPR036890">
    <property type="entry name" value="HATPase_C_sf"/>
</dbReference>
<keyword evidence="6" id="KW-0472">Membrane</keyword>
<feature type="domain" description="PAS" evidence="9">
    <location>
        <begin position="10"/>
        <end position="47"/>
    </location>
</feature>
<dbReference type="PANTHER" id="PTHR42878">
    <property type="entry name" value="TWO-COMPONENT HISTIDINE KINASE"/>
    <property type="match status" value="1"/>
</dbReference>
<evidence type="ECO:0000313" key="11">
    <source>
        <dbReference type="Proteomes" id="UP000464495"/>
    </source>
</evidence>
<dbReference type="InterPro" id="IPR050351">
    <property type="entry name" value="BphY/WalK/GraS-like"/>
</dbReference>
<keyword evidence="3" id="KW-0597">Phosphoprotein</keyword>
<evidence type="ECO:0000256" key="4">
    <source>
        <dbReference type="ARBA" id="ARBA00022679"/>
    </source>
</evidence>